<accession>A0A8C4EGT0</accession>
<dbReference type="PANTHER" id="PTHR24169:SF21">
    <property type="entry name" value="NUCLEAR FACTOR NF-KAPPA-B P100 SUBUNIT"/>
    <property type="match status" value="1"/>
</dbReference>
<dbReference type="PROSITE" id="PS50297">
    <property type="entry name" value="ANK_REP_REGION"/>
    <property type="match status" value="4"/>
</dbReference>
<dbReference type="PROSITE" id="PS01204">
    <property type="entry name" value="REL_1"/>
    <property type="match status" value="1"/>
</dbReference>
<dbReference type="GO" id="GO:0007399">
    <property type="term" value="P:nervous system development"/>
    <property type="evidence" value="ECO:0007669"/>
    <property type="project" value="UniProtKB-ARBA"/>
</dbReference>
<dbReference type="Gene3D" id="2.60.40.10">
    <property type="entry name" value="Immunoglobulins"/>
    <property type="match status" value="1"/>
</dbReference>
<keyword evidence="8" id="KW-0010">Activator</keyword>
<evidence type="ECO:0000313" key="15">
    <source>
        <dbReference type="Ensembl" id="ENSDLAP00005016201.2"/>
    </source>
</evidence>
<evidence type="ECO:0000256" key="11">
    <source>
        <dbReference type="PROSITE-ProRule" id="PRU00023"/>
    </source>
</evidence>
<dbReference type="AlphaFoldDB" id="A0A8C4EGT0"/>
<feature type="transmembrane region" description="Helical" evidence="13">
    <location>
        <begin position="402"/>
        <end position="428"/>
    </location>
</feature>
<dbReference type="SUPFAM" id="SSF81296">
    <property type="entry name" value="E set domains"/>
    <property type="match status" value="1"/>
</dbReference>
<dbReference type="GO" id="GO:0000981">
    <property type="term" value="F:DNA-binding transcription factor activity, RNA polymerase II-specific"/>
    <property type="evidence" value="ECO:0007669"/>
    <property type="project" value="TreeGrafter"/>
</dbReference>
<dbReference type="PANTHER" id="PTHR24169">
    <property type="entry name" value="NUCLEAR FACTOR NF-KAPPA-B PROTEIN"/>
    <property type="match status" value="1"/>
</dbReference>
<dbReference type="InterPro" id="IPR000451">
    <property type="entry name" value="NFkB/Dor"/>
</dbReference>
<dbReference type="Proteomes" id="UP000694389">
    <property type="component" value="Unassembled WGS sequence"/>
</dbReference>
<dbReference type="SMART" id="SM00248">
    <property type="entry name" value="ANK"/>
    <property type="match status" value="6"/>
</dbReference>
<name>A0A8C4EGT0_DICLA</name>
<comment type="subcellular location">
    <subcellularLocation>
        <location evidence="2">Cytoplasm</location>
    </subcellularLocation>
    <subcellularLocation>
        <location evidence="1">Nucleus</location>
    </subcellularLocation>
</comment>
<dbReference type="InterPro" id="IPR008967">
    <property type="entry name" value="p53-like_TF_DNA-bd_sf"/>
</dbReference>
<sequence>GGNRTKLISRSVTVCLCPQRGFRFRYECEGPSHGGLPGASSEKNRRTYPTVKINNYVGHARVEVQLVTHSDPPRVHAHSLVGRHCTENGTCTLDVGPNDLTASFSNLGILHVTKKGVVEVLSRRLREERKRQKGAHCHLTGKLTSDSEETSILKEAKELGKVMDLNIVRLKFTAYLQDSNGGFTRALKPVVSNPIYDSKSPNASNLKISRMDKTCGSVLGGDEIFLLCDKVQKDDIEIRFYEEDEEGGWEAFGDFSPTDVHKQYAIVFKTPPYHSAEIERPVTVFLQLKRKKAGDSSDPKQFTYIPHVQDKEEVLRKKQKPLPHYEPWRGGGGGGGGRGGGGAGGFGGGGGGGRESTFCFYNKVQSSHSKNIKYDQRFCTQHEIKTVMDTFIFCIIPSLGGLLLLLLLLSLLLSSLLSLLLLLLLLLFRASQSARQTAAALLQYCSTGDARVLLAIQRHLCGVQDGNGDTPLHLAIIHQQTGVIQQLIQTLLSSQQPNIVNTANHLRQTPLHLAVITRQVKVVEALLRAGADPSLLDKDGRGPIHLAVLAGDHASLRPLLAHLGERHAHLVNTPDYHGLHPLHLAVRKDGERCLRLLVEGGAKINAPEQKSGNTALHLAVRENLFKVACTLITELKADVNACTFGGNTPLHLAASLGSPTLCSMLVAAGADKNMENDEPLFFSSSSDEEPAAGHTPLDLAKCQKVTLQNKTHCRINTNKDDQI</sequence>
<evidence type="ECO:0000256" key="13">
    <source>
        <dbReference type="SAM" id="Phobius"/>
    </source>
</evidence>
<evidence type="ECO:0000256" key="8">
    <source>
        <dbReference type="ARBA" id="ARBA00023159"/>
    </source>
</evidence>
<dbReference type="Ensembl" id="ENSDLAT00005017541.2">
    <property type="protein sequence ID" value="ENSDLAP00005016201.2"/>
    <property type="gene ID" value="ENSDLAG00005007693.2"/>
</dbReference>
<evidence type="ECO:0000256" key="7">
    <source>
        <dbReference type="ARBA" id="ARBA00023125"/>
    </source>
</evidence>
<dbReference type="Pfam" id="PF00554">
    <property type="entry name" value="RHD_DNA_bind"/>
    <property type="match status" value="1"/>
</dbReference>
<feature type="repeat" description="ANK" evidence="11">
    <location>
        <begin position="506"/>
        <end position="538"/>
    </location>
</feature>
<keyword evidence="9" id="KW-0804">Transcription</keyword>
<keyword evidence="3" id="KW-0963">Cytoplasm</keyword>
<dbReference type="Gene3D" id="1.25.40.20">
    <property type="entry name" value="Ankyrin repeat-containing domain"/>
    <property type="match status" value="2"/>
</dbReference>
<evidence type="ECO:0000256" key="9">
    <source>
        <dbReference type="ARBA" id="ARBA00023163"/>
    </source>
</evidence>
<dbReference type="InterPro" id="IPR030492">
    <property type="entry name" value="RHD_CS"/>
</dbReference>
<keyword evidence="16" id="KW-1185">Reference proteome</keyword>
<dbReference type="InterPro" id="IPR002909">
    <property type="entry name" value="IPT_dom"/>
</dbReference>
<feature type="repeat" description="ANK" evidence="11">
    <location>
        <begin position="577"/>
        <end position="609"/>
    </location>
</feature>
<protein>
    <submittedName>
        <fullName evidence="15">Nuclear factor of kappa light polypeptide gene enhancer in B-cells 2 (p49/p100)</fullName>
    </submittedName>
</protein>
<feature type="repeat" description="ANK" evidence="11">
    <location>
        <begin position="467"/>
        <end position="489"/>
    </location>
</feature>
<evidence type="ECO:0000256" key="12">
    <source>
        <dbReference type="SAM" id="MobiDB-lite"/>
    </source>
</evidence>
<keyword evidence="7" id="KW-0238">DNA-binding</keyword>
<dbReference type="PRINTS" id="PR00057">
    <property type="entry name" value="NFKBTNSCPFCT"/>
</dbReference>
<evidence type="ECO:0000313" key="16">
    <source>
        <dbReference type="Proteomes" id="UP000694389"/>
    </source>
</evidence>
<keyword evidence="6 11" id="KW-0040">ANK repeat</keyword>
<dbReference type="CDD" id="cd01177">
    <property type="entry name" value="IPT_NFkappaB"/>
    <property type="match status" value="1"/>
</dbReference>
<evidence type="ECO:0000256" key="6">
    <source>
        <dbReference type="ARBA" id="ARBA00023043"/>
    </source>
</evidence>
<dbReference type="GO" id="GO:0005634">
    <property type="term" value="C:nucleus"/>
    <property type="evidence" value="ECO:0007669"/>
    <property type="project" value="UniProtKB-SubCell"/>
</dbReference>
<dbReference type="InterPro" id="IPR011539">
    <property type="entry name" value="RHD_DNA_bind_dom"/>
</dbReference>
<dbReference type="SMART" id="SM00429">
    <property type="entry name" value="IPT"/>
    <property type="match status" value="1"/>
</dbReference>
<dbReference type="FunFam" id="2.60.40.340:FF:000004">
    <property type="entry name" value="Nuclear factor NF-kappa-B p105 subunit isoform 1"/>
    <property type="match status" value="1"/>
</dbReference>
<reference evidence="15" key="2">
    <citation type="submission" date="2025-09" db="UniProtKB">
        <authorList>
            <consortium name="Ensembl"/>
        </authorList>
    </citation>
    <scope>IDENTIFICATION</scope>
</reference>
<dbReference type="Gene3D" id="2.60.40.340">
    <property type="entry name" value="Rel homology domain (RHD), DNA-binding domain"/>
    <property type="match status" value="1"/>
</dbReference>
<dbReference type="PROSITE" id="PS50254">
    <property type="entry name" value="REL_2"/>
    <property type="match status" value="1"/>
</dbReference>
<dbReference type="GO" id="GO:0005737">
    <property type="term" value="C:cytoplasm"/>
    <property type="evidence" value="ECO:0007669"/>
    <property type="project" value="UniProtKB-SubCell"/>
</dbReference>
<feature type="compositionally biased region" description="Gly residues" evidence="12">
    <location>
        <begin position="329"/>
        <end position="347"/>
    </location>
</feature>
<feature type="region of interest" description="Disordered" evidence="12">
    <location>
        <begin position="322"/>
        <end position="347"/>
    </location>
</feature>
<dbReference type="InterPro" id="IPR032397">
    <property type="entry name" value="RHD_dimer"/>
</dbReference>
<dbReference type="FunFam" id="2.60.40.10:FF:000046">
    <property type="entry name" value="Nuclear factor NF-kappa-B p105 subunit"/>
    <property type="match status" value="1"/>
</dbReference>
<dbReference type="SUPFAM" id="SSF49417">
    <property type="entry name" value="p53-like transcription factors"/>
    <property type="match status" value="1"/>
</dbReference>
<dbReference type="InterPro" id="IPR014756">
    <property type="entry name" value="Ig_E-set"/>
</dbReference>
<keyword evidence="10" id="KW-0539">Nucleus</keyword>
<dbReference type="SUPFAM" id="SSF48403">
    <property type="entry name" value="Ankyrin repeat"/>
    <property type="match status" value="1"/>
</dbReference>
<dbReference type="InterPro" id="IPR037059">
    <property type="entry name" value="RHD_DNA_bind_dom_sf"/>
</dbReference>
<evidence type="ECO:0000256" key="1">
    <source>
        <dbReference type="ARBA" id="ARBA00004123"/>
    </source>
</evidence>
<dbReference type="Pfam" id="PF16179">
    <property type="entry name" value="RHD_dimer"/>
    <property type="match status" value="1"/>
</dbReference>
<evidence type="ECO:0000256" key="4">
    <source>
        <dbReference type="ARBA" id="ARBA00022737"/>
    </source>
</evidence>
<dbReference type="Pfam" id="PF00023">
    <property type="entry name" value="Ank"/>
    <property type="match status" value="1"/>
</dbReference>
<dbReference type="InterPro" id="IPR013783">
    <property type="entry name" value="Ig-like_fold"/>
</dbReference>
<keyword evidence="4" id="KW-0677">Repeat</keyword>
<dbReference type="GO" id="GO:0000978">
    <property type="term" value="F:RNA polymerase II cis-regulatory region sequence-specific DNA binding"/>
    <property type="evidence" value="ECO:0007669"/>
    <property type="project" value="TreeGrafter"/>
</dbReference>
<evidence type="ECO:0000256" key="10">
    <source>
        <dbReference type="ARBA" id="ARBA00023242"/>
    </source>
</evidence>
<feature type="domain" description="RHD" evidence="14">
    <location>
        <begin position="19"/>
        <end position="202"/>
    </location>
</feature>
<dbReference type="PROSITE" id="PS50088">
    <property type="entry name" value="ANK_REPEAT"/>
    <property type="match status" value="4"/>
</dbReference>
<reference evidence="15" key="1">
    <citation type="submission" date="2025-08" db="UniProtKB">
        <authorList>
            <consortium name="Ensembl"/>
        </authorList>
    </citation>
    <scope>IDENTIFICATION</scope>
</reference>
<evidence type="ECO:0000259" key="14">
    <source>
        <dbReference type="PROSITE" id="PS50254"/>
    </source>
</evidence>
<dbReference type="InterPro" id="IPR033926">
    <property type="entry name" value="IPT_NFkappaB"/>
</dbReference>
<gene>
    <name evidence="15" type="primary">nfkb2</name>
</gene>
<evidence type="ECO:0000256" key="5">
    <source>
        <dbReference type="ARBA" id="ARBA00023015"/>
    </source>
</evidence>
<dbReference type="GeneTree" id="ENSGT00940000164992"/>
<evidence type="ECO:0000256" key="3">
    <source>
        <dbReference type="ARBA" id="ARBA00022490"/>
    </source>
</evidence>
<dbReference type="InterPro" id="IPR002110">
    <property type="entry name" value="Ankyrin_rpt"/>
</dbReference>
<keyword evidence="13" id="KW-1133">Transmembrane helix</keyword>
<keyword evidence="13" id="KW-0472">Membrane</keyword>
<proteinExistence type="predicted"/>
<keyword evidence="5" id="KW-0805">Transcription regulation</keyword>
<evidence type="ECO:0000256" key="2">
    <source>
        <dbReference type="ARBA" id="ARBA00004496"/>
    </source>
</evidence>
<feature type="repeat" description="ANK" evidence="11">
    <location>
        <begin position="645"/>
        <end position="677"/>
    </location>
</feature>
<dbReference type="InterPro" id="IPR036770">
    <property type="entry name" value="Ankyrin_rpt-contain_sf"/>
</dbReference>
<keyword evidence="13" id="KW-0812">Transmembrane</keyword>
<dbReference type="Pfam" id="PF12796">
    <property type="entry name" value="Ank_2"/>
    <property type="match status" value="2"/>
</dbReference>
<organism evidence="15 16">
    <name type="scientific">Dicentrarchus labrax</name>
    <name type="common">European seabass</name>
    <name type="synonym">Morone labrax</name>
    <dbReference type="NCBI Taxonomy" id="13489"/>
    <lineage>
        <taxon>Eukaryota</taxon>
        <taxon>Metazoa</taxon>
        <taxon>Chordata</taxon>
        <taxon>Craniata</taxon>
        <taxon>Vertebrata</taxon>
        <taxon>Euteleostomi</taxon>
        <taxon>Actinopterygii</taxon>
        <taxon>Neopterygii</taxon>
        <taxon>Teleostei</taxon>
        <taxon>Neoteleostei</taxon>
        <taxon>Acanthomorphata</taxon>
        <taxon>Eupercaria</taxon>
        <taxon>Moronidae</taxon>
        <taxon>Dicentrarchus</taxon>
    </lineage>
</organism>